<dbReference type="OrthoDB" id="3238794at2759"/>
<evidence type="ECO:0000259" key="1">
    <source>
        <dbReference type="SMART" id="SM01007"/>
    </source>
</evidence>
<sequence length="291" mass="31955">MSNTITQAEIDEVSARVTRGGKAPRPPVFQDKNEEREYLKFRLAQAFRIFGNLGYDEGLAGHITVRDPIRPDCFWVNPMGKHFSLIQPGDLLLVDHDAQIQEGSGPFHLMNTAAFMIHSEIHKARPDVLCAAHSHSVYGRAFSTLGKELDMLTQDSCAFYQDHAVFHNFGGVVLDADEGKAIAQTLGNKKAVILQNHGILVATSSIEATLHFYIALEKSCMVQLLADAAASGTGGQTQKIAPPDAQNSYSVIGKVFPVGWFSAQPHFQVLEKREGDSFKFSETAQVTKMPI</sequence>
<evidence type="ECO:0000313" key="3">
    <source>
        <dbReference type="Proteomes" id="UP000292702"/>
    </source>
</evidence>
<dbReference type="GO" id="GO:0005856">
    <property type="term" value="C:cytoskeleton"/>
    <property type="evidence" value="ECO:0007669"/>
    <property type="project" value="TreeGrafter"/>
</dbReference>
<dbReference type="InterPro" id="IPR036409">
    <property type="entry name" value="Aldolase_II/adducin_N_sf"/>
</dbReference>
<dbReference type="FunFam" id="3.40.225.10:FF:000009">
    <property type="entry name" value="Class II aldolase/adducin N-terminal"/>
    <property type="match status" value="1"/>
</dbReference>
<dbReference type="SUPFAM" id="SSF53639">
    <property type="entry name" value="AraD/HMP-PK domain-like"/>
    <property type="match status" value="1"/>
</dbReference>
<dbReference type="PANTHER" id="PTHR10672:SF39">
    <property type="entry name" value="CLASS II ALDOLASE_ADDUCIN N-TERMINAL DOMAIN-CONTAINING PROTEIN"/>
    <property type="match status" value="1"/>
</dbReference>
<dbReference type="InterPro" id="IPR051017">
    <property type="entry name" value="Aldolase-II_Adducin_sf"/>
</dbReference>
<evidence type="ECO:0000313" key="2">
    <source>
        <dbReference type="EMBL" id="TCD62138.1"/>
    </source>
</evidence>
<dbReference type="STRING" id="92696.A0A4R0REV1"/>
<gene>
    <name evidence="2" type="ORF">EIP91_007290</name>
</gene>
<comment type="caution">
    <text evidence="2">The sequence shown here is derived from an EMBL/GenBank/DDBJ whole genome shotgun (WGS) entry which is preliminary data.</text>
</comment>
<dbReference type="InterPro" id="IPR001303">
    <property type="entry name" value="Aldolase_II/adducin_N"/>
</dbReference>
<organism evidence="2 3">
    <name type="scientific">Steccherinum ochraceum</name>
    <dbReference type="NCBI Taxonomy" id="92696"/>
    <lineage>
        <taxon>Eukaryota</taxon>
        <taxon>Fungi</taxon>
        <taxon>Dikarya</taxon>
        <taxon>Basidiomycota</taxon>
        <taxon>Agaricomycotina</taxon>
        <taxon>Agaricomycetes</taxon>
        <taxon>Polyporales</taxon>
        <taxon>Steccherinaceae</taxon>
        <taxon>Steccherinum</taxon>
    </lineage>
</organism>
<dbReference type="NCBIfam" id="NF004855">
    <property type="entry name" value="PRK06208.1"/>
    <property type="match status" value="1"/>
</dbReference>
<dbReference type="SMART" id="SM01007">
    <property type="entry name" value="Aldolase_II"/>
    <property type="match status" value="1"/>
</dbReference>
<dbReference type="PANTHER" id="PTHR10672">
    <property type="entry name" value="ADDUCIN"/>
    <property type="match status" value="1"/>
</dbReference>
<dbReference type="EMBL" id="RWJN01000398">
    <property type="protein sequence ID" value="TCD62138.1"/>
    <property type="molecule type" value="Genomic_DNA"/>
</dbReference>
<name>A0A4R0REV1_9APHY</name>
<proteinExistence type="predicted"/>
<dbReference type="Pfam" id="PF00596">
    <property type="entry name" value="Aldolase_II"/>
    <property type="match status" value="1"/>
</dbReference>
<keyword evidence="3" id="KW-1185">Reference proteome</keyword>
<protein>
    <recommendedName>
        <fullName evidence="1">Class II aldolase/adducin N-terminal domain-containing protein</fullName>
    </recommendedName>
</protein>
<dbReference type="Proteomes" id="UP000292702">
    <property type="component" value="Unassembled WGS sequence"/>
</dbReference>
<reference evidence="2 3" key="1">
    <citation type="submission" date="2018-11" db="EMBL/GenBank/DDBJ databases">
        <title>Genome assembly of Steccherinum ochraceum LE-BIN_3174, the white-rot fungus of the Steccherinaceae family (The Residual Polyporoid clade, Polyporales, Basidiomycota).</title>
        <authorList>
            <person name="Fedorova T.V."/>
            <person name="Glazunova O.A."/>
            <person name="Landesman E.O."/>
            <person name="Moiseenko K.V."/>
            <person name="Psurtseva N.V."/>
            <person name="Savinova O.S."/>
            <person name="Shakhova N.V."/>
            <person name="Tyazhelova T.V."/>
            <person name="Vasina D.V."/>
        </authorList>
    </citation>
    <scope>NUCLEOTIDE SEQUENCE [LARGE SCALE GENOMIC DNA]</scope>
    <source>
        <strain evidence="2 3">LE-BIN_3174</strain>
    </source>
</reference>
<feature type="domain" description="Class II aldolase/adducin N-terminal" evidence="1">
    <location>
        <begin position="41"/>
        <end position="224"/>
    </location>
</feature>
<dbReference type="AlphaFoldDB" id="A0A4R0REV1"/>
<dbReference type="Gene3D" id="3.40.225.10">
    <property type="entry name" value="Class II aldolase/adducin N-terminal domain"/>
    <property type="match status" value="1"/>
</dbReference>
<accession>A0A4R0REV1</accession>
<dbReference type="GO" id="GO:0051015">
    <property type="term" value="F:actin filament binding"/>
    <property type="evidence" value="ECO:0007669"/>
    <property type="project" value="TreeGrafter"/>
</dbReference>